<dbReference type="GO" id="GO:0015628">
    <property type="term" value="P:protein secretion by the type II secretion system"/>
    <property type="evidence" value="ECO:0007669"/>
    <property type="project" value="TreeGrafter"/>
</dbReference>
<reference evidence="3" key="1">
    <citation type="submission" date="2016-10" db="EMBL/GenBank/DDBJ databases">
        <authorList>
            <person name="Varghese N."/>
            <person name="Submissions S."/>
        </authorList>
    </citation>
    <scope>NUCLEOTIDE SEQUENCE [LARGE SCALE GENOMIC DNA]</scope>
    <source>
        <strain evidence="3">DSM 3384</strain>
    </source>
</reference>
<dbReference type="SUPFAM" id="SSF47781">
    <property type="entry name" value="RuvA domain 2-like"/>
    <property type="match status" value="1"/>
</dbReference>
<dbReference type="Gene3D" id="1.10.150.320">
    <property type="entry name" value="Photosystem II 12 kDa extrinsic protein"/>
    <property type="match status" value="1"/>
</dbReference>
<dbReference type="GO" id="GO:0015627">
    <property type="term" value="C:type II protein secretion system complex"/>
    <property type="evidence" value="ECO:0007669"/>
    <property type="project" value="TreeGrafter"/>
</dbReference>
<dbReference type="InterPro" id="IPR010994">
    <property type="entry name" value="RuvA_2-like"/>
</dbReference>
<name>A0A1H2H1W7_9BACT</name>
<proteinExistence type="predicted"/>
<evidence type="ECO:0000313" key="2">
    <source>
        <dbReference type="EMBL" id="SDU25821.1"/>
    </source>
</evidence>
<evidence type="ECO:0000313" key="3">
    <source>
        <dbReference type="Proteomes" id="UP000199608"/>
    </source>
</evidence>
<feature type="signal peptide" evidence="1">
    <location>
        <begin position="1"/>
        <end position="23"/>
    </location>
</feature>
<feature type="chain" id="PRO_5011473161" evidence="1">
    <location>
        <begin position="24"/>
        <end position="89"/>
    </location>
</feature>
<dbReference type="EMBL" id="FNLL01000006">
    <property type="protein sequence ID" value="SDU25821.1"/>
    <property type="molecule type" value="Genomic_DNA"/>
</dbReference>
<keyword evidence="3" id="KW-1185">Reference proteome</keyword>
<protein>
    <submittedName>
        <fullName evidence="2">Competence protein ComEA</fullName>
    </submittedName>
</protein>
<gene>
    <name evidence="2" type="ORF">SAMN04487931_1063</name>
</gene>
<evidence type="ECO:0000256" key="1">
    <source>
        <dbReference type="SAM" id="SignalP"/>
    </source>
</evidence>
<dbReference type="PANTHER" id="PTHR21180:SF32">
    <property type="entry name" value="ENDONUCLEASE_EXONUCLEASE_PHOSPHATASE FAMILY DOMAIN-CONTAINING PROTEIN 1"/>
    <property type="match status" value="1"/>
</dbReference>
<dbReference type="RefSeq" id="WP_092233891.1">
    <property type="nucleotide sequence ID" value="NZ_FNLL01000006.1"/>
</dbReference>
<organism evidence="2 3">
    <name type="scientific">Desulfobacula phenolica</name>
    <dbReference type="NCBI Taxonomy" id="90732"/>
    <lineage>
        <taxon>Bacteria</taxon>
        <taxon>Pseudomonadati</taxon>
        <taxon>Thermodesulfobacteriota</taxon>
        <taxon>Desulfobacteria</taxon>
        <taxon>Desulfobacterales</taxon>
        <taxon>Desulfobacteraceae</taxon>
        <taxon>Desulfobacula</taxon>
    </lineage>
</organism>
<dbReference type="Pfam" id="PF12836">
    <property type="entry name" value="HHH_3"/>
    <property type="match status" value="1"/>
</dbReference>
<accession>A0A1H2H1W7</accession>
<dbReference type="InterPro" id="IPR051675">
    <property type="entry name" value="Endo/Exo/Phosphatase_dom_1"/>
</dbReference>
<dbReference type="PANTHER" id="PTHR21180">
    <property type="entry name" value="ENDONUCLEASE/EXONUCLEASE/PHOSPHATASE FAMILY DOMAIN-CONTAINING PROTEIN 1"/>
    <property type="match status" value="1"/>
</dbReference>
<keyword evidence="1" id="KW-0732">Signal</keyword>
<sequence>MKKTSIILLISLLFISFCQPVFAASEKININEATKSELVVLKYVGDKIADRIIDYRKAHPFEKSEDIMKVKGIGLKIFDANKDLIVVKD</sequence>
<dbReference type="Proteomes" id="UP000199608">
    <property type="component" value="Unassembled WGS sequence"/>
</dbReference>
<dbReference type="AlphaFoldDB" id="A0A1H2H1W7"/>